<dbReference type="PROSITE" id="PS50966">
    <property type="entry name" value="ZF_SWIM"/>
    <property type="match status" value="1"/>
</dbReference>
<protein>
    <recommendedName>
        <fullName evidence="6">RING-type domain-containing protein</fullName>
    </recommendedName>
</protein>
<keyword evidence="5" id="KW-1185">Reference proteome</keyword>
<dbReference type="PANTHER" id="PTHR21540">
    <property type="entry name" value="RING FINGER AND SWIM DOMAIN-CONTAINING PROTEIN 2"/>
    <property type="match status" value="1"/>
</dbReference>
<dbReference type="CDD" id="cd16494">
    <property type="entry name" value="RING-CH-C4HC3_ZSWM2"/>
    <property type="match status" value="1"/>
</dbReference>
<evidence type="ECO:0000256" key="1">
    <source>
        <dbReference type="PROSITE-ProRule" id="PRU00175"/>
    </source>
</evidence>
<dbReference type="InterPro" id="IPR007527">
    <property type="entry name" value="Znf_SWIM"/>
</dbReference>
<dbReference type="InterPro" id="IPR001841">
    <property type="entry name" value="Znf_RING"/>
</dbReference>
<dbReference type="InterPro" id="IPR013083">
    <property type="entry name" value="Znf_RING/FYVE/PHD"/>
</dbReference>
<keyword evidence="1" id="KW-0862">Zinc</keyword>
<feature type="domain" description="RING-type" evidence="2">
    <location>
        <begin position="132"/>
        <end position="180"/>
    </location>
</feature>
<dbReference type="Gene3D" id="3.30.40.10">
    <property type="entry name" value="Zinc/RING finger domain, C3HC4 (zinc finger)"/>
    <property type="match status" value="1"/>
</dbReference>
<dbReference type="PANTHER" id="PTHR21540:SF0">
    <property type="entry name" value="PHD FAMILY PROTEIN"/>
    <property type="match status" value="1"/>
</dbReference>
<dbReference type="InterPro" id="IPR039903">
    <property type="entry name" value="Zswim2"/>
</dbReference>
<proteinExistence type="predicted"/>
<sequence length="230" mass="26113">LTRFRTHSPMRYDEVKERAMVQRLFVVDRRRCGSEECPEEELDIVGSTGNIYKVTINKVPECSCPEGMRGKQCKHIVFVLTRVLHAPEHLEYQLAFVTSELREIFANAPPIPSADADAAENDGKRKPIEGDCPICCKDYELEEEKIVYCKAACGNNIHQECFDQWAASKKGGAVTCPFCRQPWQEDEVDIKSIAKTATVGPEGYFNVASQLGISSERDYSTYHDVWVRRQ</sequence>
<evidence type="ECO:0000313" key="5">
    <source>
        <dbReference type="Proteomes" id="UP000799776"/>
    </source>
</evidence>
<dbReference type="PROSITE" id="PS50089">
    <property type="entry name" value="ZF_RING_2"/>
    <property type="match status" value="1"/>
</dbReference>
<feature type="domain" description="SWIM-type" evidence="3">
    <location>
        <begin position="52"/>
        <end position="84"/>
    </location>
</feature>
<evidence type="ECO:0008006" key="6">
    <source>
        <dbReference type="Google" id="ProtNLM"/>
    </source>
</evidence>
<reference evidence="4" key="1">
    <citation type="journal article" date="2020" name="Stud. Mycol.">
        <title>101 Dothideomycetes genomes: a test case for predicting lifestyles and emergence of pathogens.</title>
        <authorList>
            <person name="Haridas S."/>
            <person name="Albert R."/>
            <person name="Binder M."/>
            <person name="Bloem J."/>
            <person name="Labutti K."/>
            <person name="Salamov A."/>
            <person name="Andreopoulos B."/>
            <person name="Baker S."/>
            <person name="Barry K."/>
            <person name="Bills G."/>
            <person name="Bluhm B."/>
            <person name="Cannon C."/>
            <person name="Castanera R."/>
            <person name="Culley D."/>
            <person name="Daum C."/>
            <person name="Ezra D."/>
            <person name="Gonzalez J."/>
            <person name="Henrissat B."/>
            <person name="Kuo A."/>
            <person name="Liang C."/>
            <person name="Lipzen A."/>
            <person name="Lutzoni F."/>
            <person name="Magnuson J."/>
            <person name="Mondo S."/>
            <person name="Nolan M."/>
            <person name="Ohm R."/>
            <person name="Pangilinan J."/>
            <person name="Park H.-J."/>
            <person name="Ramirez L."/>
            <person name="Alfaro M."/>
            <person name="Sun H."/>
            <person name="Tritt A."/>
            <person name="Yoshinaga Y."/>
            <person name="Zwiers L.-H."/>
            <person name="Turgeon B."/>
            <person name="Goodwin S."/>
            <person name="Spatafora J."/>
            <person name="Crous P."/>
            <person name="Grigoriev I."/>
        </authorList>
    </citation>
    <scope>NUCLEOTIDE SEQUENCE</scope>
    <source>
        <strain evidence="4">CBS 121410</strain>
    </source>
</reference>
<feature type="non-terminal residue" evidence="4">
    <location>
        <position position="1"/>
    </location>
</feature>
<dbReference type="AlphaFoldDB" id="A0A9P4HVP7"/>
<organism evidence="4 5">
    <name type="scientific">Saccharata proteae CBS 121410</name>
    <dbReference type="NCBI Taxonomy" id="1314787"/>
    <lineage>
        <taxon>Eukaryota</taxon>
        <taxon>Fungi</taxon>
        <taxon>Dikarya</taxon>
        <taxon>Ascomycota</taxon>
        <taxon>Pezizomycotina</taxon>
        <taxon>Dothideomycetes</taxon>
        <taxon>Dothideomycetes incertae sedis</taxon>
        <taxon>Botryosphaeriales</taxon>
        <taxon>Saccharataceae</taxon>
        <taxon>Saccharata</taxon>
    </lineage>
</organism>
<dbReference type="Pfam" id="PF13639">
    <property type="entry name" value="zf-RING_2"/>
    <property type="match status" value="1"/>
</dbReference>
<feature type="non-terminal residue" evidence="4">
    <location>
        <position position="230"/>
    </location>
</feature>
<dbReference type="OrthoDB" id="2122982at2759"/>
<evidence type="ECO:0000313" key="4">
    <source>
        <dbReference type="EMBL" id="KAF2086120.1"/>
    </source>
</evidence>
<dbReference type="Pfam" id="PF04434">
    <property type="entry name" value="SWIM"/>
    <property type="match status" value="1"/>
</dbReference>
<dbReference type="Proteomes" id="UP000799776">
    <property type="component" value="Unassembled WGS sequence"/>
</dbReference>
<dbReference type="GO" id="GO:0061630">
    <property type="term" value="F:ubiquitin protein ligase activity"/>
    <property type="evidence" value="ECO:0007669"/>
    <property type="project" value="InterPro"/>
</dbReference>
<gene>
    <name evidence="4" type="ORF">K490DRAFT_12448</name>
</gene>
<evidence type="ECO:0000259" key="2">
    <source>
        <dbReference type="PROSITE" id="PS50089"/>
    </source>
</evidence>
<evidence type="ECO:0000259" key="3">
    <source>
        <dbReference type="PROSITE" id="PS50966"/>
    </source>
</evidence>
<accession>A0A9P4HVP7</accession>
<name>A0A9P4HVP7_9PEZI</name>
<keyword evidence="1" id="KW-0479">Metal-binding</keyword>
<keyword evidence="1" id="KW-0863">Zinc-finger</keyword>
<comment type="caution">
    <text evidence="4">The sequence shown here is derived from an EMBL/GenBank/DDBJ whole genome shotgun (WGS) entry which is preliminary data.</text>
</comment>
<dbReference type="EMBL" id="ML978726">
    <property type="protein sequence ID" value="KAF2086120.1"/>
    <property type="molecule type" value="Genomic_DNA"/>
</dbReference>
<dbReference type="GO" id="GO:0008270">
    <property type="term" value="F:zinc ion binding"/>
    <property type="evidence" value="ECO:0007669"/>
    <property type="project" value="UniProtKB-KW"/>
</dbReference>
<dbReference type="SUPFAM" id="SSF57850">
    <property type="entry name" value="RING/U-box"/>
    <property type="match status" value="1"/>
</dbReference>